<reference evidence="2" key="1">
    <citation type="journal article" date="2023" name="Science">
        <title>Genome structures resolve the early diversification of teleost fishes.</title>
        <authorList>
            <person name="Parey E."/>
            <person name="Louis A."/>
            <person name="Montfort J."/>
            <person name="Bouchez O."/>
            <person name="Roques C."/>
            <person name="Iampietro C."/>
            <person name="Lluch J."/>
            <person name="Castinel A."/>
            <person name="Donnadieu C."/>
            <person name="Desvignes T."/>
            <person name="Floi Bucao C."/>
            <person name="Jouanno E."/>
            <person name="Wen M."/>
            <person name="Mejri S."/>
            <person name="Dirks R."/>
            <person name="Jansen H."/>
            <person name="Henkel C."/>
            <person name="Chen W.J."/>
            <person name="Zahm M."/>
            <person name="Cabau C."/>
            <person name="Klopp C."/>
            <person name="Thompson A.W."/>
            <person name="Robinson-Rechavi M."/>
            <person name="Braasch I."/>
            <person name="Lecointre G."/>
            <person name="Bobe J."/>
            <person name="Postlethwait J.H."/>
            <person name="Berthelot C."/>
            <person name="Roest Crollius H."/>
            <person name="Guiguen Y."/>
        </authorList>
    </citation>
    <scope>NUCLEOTIDE SEQUENCE</scope>
    <source>
        <strain evidence="2">NC1722</strain>
    </source>
</reference>
<accession>A0AAD7RPT9</accession>
<evidence type="ECO:0000256" key="1">
    <source>
        <dbReference type="SAM" id="MobiDB-lite"/>
    </source>
</evidence>
<proteinExistence type="predicted"/>
<evidence type="ECO:0000313" key="2">
    <source>
        <dbReference type="EMBL" id="KAJ8388201.1"/>
    </source>
</evidence>
<gene>
    <name evidence="2" type="ORF">AAFF_G00135720</name>
</gene>
<protein>
    <submittedName>
        <fullName evidence="2">Uncharacterized protein</fullName>
    </submittedName>
</protein>
<keyword evidence="3" id="KW-1185">Reference proteome</keyword>
<dbReference type="AlphaFoldDB" id="A0AAD7RPT9"/>
<dbReference type="EMBL" id="JAINUG010000198">
    <property type="protein sequence ID" value="KAJ8388201.1"/>
    <property type="molecule type" value="Genomic_DNA"/>
</dbReference>
<name>A0AAD7RPT9_9TELE</name>
<evidence type="ECO:0000313" key="3">
    <source>
        <dbReference type="Proteomes" id="UP001221898"/>
    </source>
</evidence>
<dbReference type="Proteomes" id="UP001221898">
    <property type="component" value="Unassembled WGS sequence"/>
</dbReference>
<organism evidence="2 3">
    <name type="scientific">Aldrovandia affinis</name>
    <dbReference type="NCBI Taxonomy" id="143900"/>
    <lineage>
        <taxon>Eukaryota</taxon>
        <taxon>Metazoa</taxon>
        <taxon>Chordata</taxon>
        <taxon>Craniata</taxon>
        <taxon>Vertebrata</taxon>
        <taxon>Euteleostomi</taxon>
        <taxon>Actinopterygii</taxon>
        <taxon>Neopterygii</taxon>
        <taxon>Teleostei</taxon>
        <taxon>Notacanthiformes</taxon>
        <taxon>Halosauridae</taxon>
        <taxon>Aldrovandia</taxon>
    </lineage>
</organism>
<feature type="region of interest" description="Disordered" evidence="1">
    <location>
        <begin position="57"/>
        <end position="90"/>
    </location>
</feature>
<feature type="compositionally biased region" description="Basic and acidic residues" evidence="1">
    <location>
        <begin position="69"/>
        <end position="83"/>
    </location>
</feature>
<sequence length="90" mass="10390">MEYQRVIKERKMIASQKEDIFVEAFGRSVTSDELWSAIPLKRRLRGAPATPDCARSRFHAAQMPTQARRVRDVETEPSPKEQMDEADEPD</sequence>
<comment type="caution">
    <text evidence="2">The sequence shown here is derived from an EMBL/GenBank/DDBJ whole genome shotgun (WGS) entry which is preliminary data.</text>
</comment>